<evidence type="ECO:0000313" key="2">
    <source>
        <dbReference type="EMBL" id="SVA87424.1"/>
    </source>
</evidence>
<reference evidence="2" key="1">
    <citation type="submission" date="2018-05" db="EMBL/GenBank/DDBJ databases">
        <authorList>
            <person name="Lanie J.A."/>
            <person name="Ng W.-L."/>
            <person name="Kazmierczak K.M."/>
            <person name="Andrzejewski T.M."/>
            <person name="Davidsen T.M."/>
            <person name="Wayne K.J."/>
            <person name="Tettelin H."/>
            <person name="Glass J.I."/>
            <person name="Rusch D."/>
            <person name="Podicherti R."/>
            <person name="Tsui H.-C.T."/>
            <person name="Winkler M.E."/>
        </authorList>
    </citation>
    <scope>NUCLEOTIDE SEQUENCE</scope>
</reference>
<sequence>MTSDVRTFVFINLVKKDFPTFNNKVFMKKNNSLRKLGLDIWTWRARQQACSGDDIPRLPRSGEPQRVSITTPIGHESRPEGWRPEFSAASVEKYRKQRNYFLNRWEKIDPNTLTVSDSVDHRLLGSLLSRVCWELDVIRSWERDALFWVDQALGPYMDLLLDPNDFSEYRASSAVKALEDVPAIFSEACSALEGTAVAPFAQAVIEQLSAGVDIRGGKFPDIGERIAMSSGALEKHIPVSLHRSLALASQKAGVAAEEFRNWLDLRINSMKTSTAVGRDVFIWFLRNVSIMSESPEELVDGARHEYCRSVVWEKLSNHLSSSIPLPPLPSSAKEQCDIEARDEQSIREFYVKNSLLSQPDNLGHYLNAPIPDYLAPMGFLAVTNDLTDEYRLHQNGVSYVPEPSLDLGYFHAANARDPRAGIIHEGVHYQQLAIGYRHENPLRRRYYDSGSNEGIAHYNEELMLQAGLFDAAPHTRTVIWNFMRLRALRVEADIGLAIGDLSLEDAADLFSKKVSVDRATSLKESAFYAGNPGVALSYQVGKHQLMKLISEAIQIQGESFEFQKIHDDVWKDGNVPFALLNWELNGNKEDLNTIDDDPLTGAIPPKPEFDR</sequence>
<feature type="region of interest" description="Disordered" evidence="1">
    <location>
        <begin position="591"/>
        <end position="611"/>
    </location>
</feature>
<evidence type="ECO:0008006" key="3">
    <source>
        <dbReference type="Google" id="ProtNLM"/>
    </source>
</evidence>
<dbReference type="InterPro" id="IPR010281">
    <property type="entry name" value="DUF885"/>
</dbReference>
<proteinExistence type="predicted"/>
<feature type="region of interest" description="Disordered" evidence="1">
    <location>
        <begin position="54"/>
        <end position="81"/>
    </location>
</feature>
<dbReference type="AlphaFoldDB" id="A0A381ZE88"/>
<organism evidence="2">
    <name type="scientific">marine metagenome</name>
    <dbReference type="NCBI Taxonomy" id="408172"/>
    <lineage>
        <taxon>unclassified sequences</taxon>
        <taxon>metagenomes</taxon>
        <taxon>ecological metagenomes</taxon>
    </lineage>
</organism>
<evidence type="ECO:0000256" key="1">
    <source>
        <dbReference type="SAM" id="MobiDB-lite"/>
    </source>
</evidence>
<name>A0A381ZE88_9ZZZZ</name>
<gene>
    <name evidence="2" type="ORF">METZ01_LOCUS140278</name>
</gene>
<dbReference type="EMBL" id="UINC01020933">
    <property type="protein sequence ID" value="SVA87424.1"/>
    <property type="molecule type" value="Genomic_DNA"/>
</dbReference>
<dbReference type="Pfam" id="PF05960">
    <property type="entry name" value="DUF885"/>
    <property type="match status" value="1"/>
</dbReference>
<accession>A0A381ZE88</accession>
<protein>
    <recommendedName>
        <fullName evidence="3">DUF885 domain-containing protein</fullName>
    </recommendedName>
</protein>